<feature type="signal peptide" evidence="4">
    <location>
        <begin position="1"/>
        <end position="19"/>
    </location>
</feature>
<evidence type="ECO:0000256" key="2">
    <source>
        <dbReference type="ARBA" id="ARBA00022801"/>
    </source>
</evidence>
<dbReference type="InterPro" id="IPR017850">
    <property type="entry name" value="Alkaline_phosphatase_core_sf"/>
</dbReference>
<evidence type="ECO:0000259" key="5">
    <source>
        <dbReference type="Pfam" id="PF00884"/>
    </source>
</evidence>
<organism evidence="6 7">
    <name type="scientific">Pelagicoccus mobilis</name>
    <dbReference type="NCBI Taxonomy" id="415221"/>
    <lineage>
        <taxon>Bacteria</taxon>
        <taxon>Pseudomonadati</taxon>
        <taxon>Verrucomicrobiota</taxon>
        <taxon>Opitutia</taxon>
        <taxon>Puniceicoccales</taxon>
        <taxon>Pelagicoccaceae</taxon>
        <taxon>Pelagicoccus</taxon>
    </lineage>
</organism>
<protein>
    <submittedName>
        <fullName evidence="6">Sulfatase</fullName>
    </submittedName>
</protein>
<sequence>MKKTWIIGLFWACVSSVWAAETPNILFCLADDWGWPHAGAYGDEGVKTPTFDRIAREGILFHQTYVSSPSCTPSRNAIITGKYHWELERGGNLWSSLPAEHESFIHLLADNGYIVGRDKPKTWGPGKIDSWRKVHGEFPTGPMYDGFEMFLDQTDAEEKPFFFWLSTTDPHRGYERDSGVNSGIDPAKVHLFSHYPDTDVARRDVADYYFEVQRWDRKVGSAIELLEKHGLLDNTIIIMTGDHGMPFPRCKGNLYDSGVRVPFAVMWPEGIRAGREIEDFVSFADIAPTLLEVTETPIPEEMSGSSFLGLLGAKESGRLNKKNRPFAVFGRERHVPAQEAPNMNGYPSRGIRTPEFLYIRNYFPDRWPAGTPGDDGNTNMPNQSYADCDSGPMTDHIIENRDKNEEFARAYELSFAKRPAEELYLIEKDPDQVNNLADDPEYAAALAKLRRQMQKRLKKLNDPRALDPETTVFDGHPYYGGGGGARQKK</sequence>
<keyword evidence="2" id="KW-0378">Hydrolase</keyword>
<evidence type="ECO:0000256" key="1">
    <source>
        <dbReference type="ARBA" id="ARBA00008779"/>
    </source>
</evidence>
<proteinExistence type="inferred from homology"/>
<accession>A0A934VR70</accession>
<name>A0A934VR70_9BACT</name>
<dbReference type="AlphaFoldDB" id="A0A934VR70"/>
<feature type="domain" description="Sulfatase N-terminal" evidence="5">
    <location>
        <begin position="23"/>
        <end position="294"/>
    </location>
</feature>
<gene>
    <name evidence="6" type="ORF">JIN87_10165</name>
</gene>
<reference evidence="6" key="1">
    <citation type="submission" date="2021-01" db="EMBL/GenBank/DDBJ databases">
        <title>Modified the classification status of verrucomicrobia.</title>
        <authorList>
            <person name="Feng X."/>
        </authorList>
    </citation>
    <scope>NUCLEOTIDE SEQUENCE</scope>
    <source>
        <strain evidence="6">KCTC 13126</strain>
    </source>
</reference>
<evidence type="ECO:0000256" key="3">
    <source>
        <dbReference type="SAM" id="MobiDB-lite"/>
    </source>
</evidence>
<dbReference type="PROSITE" id="PS00523">
    <property type="entry name" value="SULFATASE_1"/>
    <property type="match status" value="1"/>
</dbReference>
<evidence type="ECO:0000313" key="7">
    <source>
        <dbReference type="Proteomes" id="UP000617628"/>
    </source>
</evidence>
<dbReference type="Proteomes" id="UP000617628">
    <property type="component" value="Unassembled WGS sequence"/>
</dbReference>
<dbReference type="RefSeq" id="WP_200355450.1">
    <property type="nucleotide sequence ID" value="NZ_JAENIL010000016.1"/>
</dbReference>
<dbReference type="SUPFAM" id="SSF53649">
    <property type="entry name" value="Alkaline phosphatase-like"/>
    <property type="match status" value="1"/>
</dbReference>
<dbReference type="InterPro" id="IPR000917">
    <property type="entry name" value="Sulfatase_N"/>
</dbReference>
<evidence type="ECO:0000256" key="4">
    <source>
        <dbReference type="SAM" id="SignalP"/>
    </source>
</evidence>
<dbReference type="Gene3D" id="3.40.720.10">
    <property type="entry name" value="Alkaline Phosphatase, subunit A"/>
    <property type="match status" value="1"/>
</dbReference>
<dbReference type="GO" id="GO:0016787">
    <property type="term" value="F:hydrolase activity"/>
    <property type="evidence" value="ECO:0007669"/>
    <property type="project" value="UniProtKB-KW"/>
</dbReference>
<dbReference type="CDD" id="cd16027">
    <property type="entry name" value="SGSH"/>
    <property type="match status" value="1"/>
</dbReference>
<comment type="caution">
    <text evidence="6">The sequence shown here is derived from an EMBL/GenBank/DDBJ whole genome shotgun (WGS) entry which is preliminary data.</text>
</comment>
<dbReference type="Pfam" id="PF00884">
    <property type="entry name" value="Sulfatase"/>
    <property type="match status" value="1"/>
</dbReference>
<feature type="compositionally biased region" description="Gly residues" evidence="3">
    <location>
        <begin position="478"/>
        <end position="489"/>
    </location>
</feature>
<comment type="similarity">
    <text evidence="1">Belongs to the sulfatase family.</text>
</comment>
<keyword evidence="7" id="KW-1185">Reference proteome</keyword>
<dbReference type="EMBL" id="JAENIL010000016">
    <property type="protein sequence ID" value="MBK1877234.1"/>
    <property type="molecule type" value="Genomic_DNA"/>
</dbReference>
<keyword evidence="4" id="KW-0732">Signal</keyword>
<dbReference type="InterPro" id="IPR052701">
    <property type="entry name" value="GAG_Ulvan_Degrading_Sulfatases"/>
</dbReference>
<feature type="chain" id="PRO_5036792028" evidence="4">
    <location>
        <begin position="20"/>
        <end position="489"/>
    </location>
</feature>
<feature type="region of interest" description="Disordered" evidence="3">
    <location>
        <begin position="459"/>
        <end position="489"/>
    </location>
</feature>
<dbReference type="InterPro" id="IPR024607">
    <property type="entry name" value="Sulfatase_CS"/>
</dbReference>
<dbReference type="PANTHER" id="PTHR43751:SF1">
    <property type="entry name" value="SULFATASE ATSG-RELATED"/>
    <property type="match status" value="1"/>
</dbReference>
<evidence type="ECO:0000313" key="6">
    <source>
        <dbReference type="EMBL" id="MBK1877234.1"/>
    </source>
</evidence>
<dbReference type="PANTHER" id="PTHR43751">
    <property type="entry name" value="SULFATASE"/>
    <property type="match status" value="1"/>
</dbReference>